<keyword evidence="2" id="KW-1185">Reference proteome</keyword>
<organism evidence="1 2">
    <name type="scientific">Ceratitis capitata</name>
    <name type="common">Mediterranean fruit fly</name>
    <name type="synonym">Tephritis capitata</name>
    <dbReference type="NCBI Taxonomy" id="7213"/>
    <lineage>
        <taxon>Eukaryota</taxon>
        <taxon>Metazoa</taxon>
        <taxon>Ecdysozoa</taxon>
        <taxon>Arthropoda</taxon>
        <taxon>Hexapoda</taxon>
        <taxon>Insecta</taxon>
        <taxon>Pterygota</taxon>
        <taxon>Neoptera</taxon>
        <taxon>Endopterygota</taxon>
        <taxon>Diptera</taxon>
        <taxon>Brachycera</taxon>
        <taxon>Muscomorpha</taxon>
        <taxon>Tephritoidea</taxon>
        <taxon>Tephritidae</taxon>
        <taxon>Ceratitis</taxon>
        <taxon>Ceratitis</taxon>
    </lineage>
</organism>
<evidence type="ECO:0000313" key="1">
    <source>
        <dbReference type="EMBL" id="CAD7015226.1"/>
    </source>
</evidence>
<evidence type="ECO:0000313" key="2">
    <source>
        <dbReference type="Proteomes" id="UP000606786"/>
    </source>
</evidence>
<proteinExistence type="predicted"/>
<name>A0A811VIE6_CERCA</name>
<dbReference type="AlphaFoldDB" id="A0A811VIE6"/>
<dbReference type="Proteomes" id="UP000606786">
    <property type="component" value="Unassembled WGS sequence"/>
</dbReference>
<protein>
    <submittedName>
        <fullName evidence="1">(Mediterranean fruit fly) hypothetical protein</fullName>
    </submittedName>
</protein>
<dbReference type="EMBL" id="CAJHJT010000056">
    <property type="protein sequence ID" value="CAD7015226.1"/>
    <property type="molecule type" value="Genomic_DNA"/>
</dbReference>
<gene>
    <name evidence="1" type="ORF">CCAP1982_LOCUS23174</name>
</gene>
<accession>A0A811VIE6</accession>
<comment type="caution">
    <text evidence="1">The sequence shown here is derived from an EMBL/GenBank/DDBJ whole genome shotgun (WGS) entry which is preliminary data.</text>
</comment>
<reference evidence="1" key="1">
    <citation type="submission" date="2020-11" db="EMBL/GenBank/DDBJ databases">
        <authorList>
            <person name="Whitehead M."/>
        </authorList>
    </citation>
    <scope>NUCLEOTIDE SEQUENCE</scope>
    <source>
        <strain evidence="1">EGII</strain>
    </source>
</reference>
<sequence>MRSTVIAQISDVQRQPHLYGNHKRHALQPQIYKDQQLCQHIDEYTVPKVFVSFTTHVRVYVTRAQLPWRPLLLGPRVVQAACKGRANFDLACGRRTLIAYTTIVRIVSLCDETKGIDHYHEAMYPSNEQEKNLFFC</sequence>